<comment type="caution">
    <text evidence="1">The sequence shown here is derived from an EMBL/GenBank/DDBJ whole genome shotgun (WGS) entry which is preliminary data.</text>
</comment>
<proteinExistence type="predicted"/>
<protein>
    <submittedName>
        <fullName evidence="1">Uncharacterized protein</fullName>
    </submittedName>
</protein>
<keyword evidence="2" id="KW-1185">Reference proteome</keyword>
<evidence type="ECO:0000313" key="2">
    <source>
        <dbReference type="Proteomes" id="UP001500218"/>
    </source>
</evidence>
<dbReference type="EMBL" id="BAAALT010000013">
    <property type="protein sequence ID" value="GAA1787578.1"/>
    <property type="molecule type" value="Genomic_DNA"/>
</dbReference>
<gene>
    <name evidence="1" type="ORF">GCM10009682_06960</name>
</gene>
<dbReference type="Proteomes" id="UP001500218">
    <property type="component" value="Unassembled WGS sequence"/>
</dbReference>
<name>A0ABP4XT15_9ACTN</name>
<sequence>MNSKAAKSLLARLGRSLPAGSAQRLRRARHQYRTEVKPKARQAWVGLAGRMVRVTAAGTTAGTTYLGVADGHTLNLQAELPDFDGVPPTAADLIFSRDRVTRRTPVTVRVTEDGQWLAEGTVLLGDSPGRFALGHGDWQLGLAVTLASGETRQLTLRRSVTHTPRAAGPTALVPPCPDSGTLYRPSASLFGTWQLTVRAGQPCAEVVRVVLDLGRAEVVGRFVGVADPTGATAQFVRREDNATHDAAVSMANGLFSVALPLAALAPTERDNDVWDLDVVLRGRRLRVGRYLHDLENLDAVLRPVEQRMPLPGGATFRLSPFYTPAGSLALACATATPGVRA</sequence>
<dbReference type="RefSeq" id="WP_344126132.1">
    <property type="nucleotide sequence ID" value="NZ_BAAALT010000013.1"/>
</dbReference>
<reference evidence="2" key="1">
    <citation type="journal article" date="2019" name="Int. J. Syst. Evol. Microbiol.">
        <title>The Global Catalogue of Microorganisms (GCM) 10K type strain sequencing project: providing services to taxonomists for standard genome sequencing and annotation.</title>
        <authorList>
            <consortium name="The Broad Institute Genomics Platform"/>
            <consortium name="The Broad Institute Genome Sequencing Center for Infectious Disease"/>
            <person name="Wu L."/>
            <person name="Ma J."/>
        </authorList>
    </citation>
    <scope>NUCLEOTIDE SEQUENCE [LARGE SCALE GENOMIC DNA]</scope>
    <source>
        <strain evidence="2">JCM 13250</strain>
    </source>
</reference>
<evidence type="ECO:0000313" key="1">
    <source>
        <dbReference type="EMBL" id="GAA1787578.1"/>
    </source>
</evidence>
<accession>A0ABP4XT15</accession>
<organism evidence="1 2">
    <name type="scientific">Luedemannella flava</name>
    <dbReference type="NCBI Taxonomy" id="349316"/>
    <lineage>
        <taxon>Bacteria</taxon>
        <taxon>Bacillati</taxon>
        <taxon>Actinomycetota</taxon>
        <taxon>Actinomycetes</taxon>
        <taxon>Micromonosporales</taxon>
        <taxon>Micromonosporaceae</taxon>
        <taxon>Luedemannella</taxon>
    </lineage>
</organism>